<dbReference type="EC" id="2.4.1.207" evidence="4"/>
<keyword evidence="4" id="KW-0964">Secreted</keyword>
<keyword evidence="4" id="KW-0052">Apoplast</keyword>
<dbReference type="GO" id="GO:0048046">
    <property type="term" value="C:apoplast"/>
    <property type="evidence" value="ECO:0007669"/>
    <property type="project" value="UniProtKB-SubCell"/>
</dbReference>
<dbReference type="PANTHER" id="PTHR31062">
    <property type="entry name" value="XYLOGLUCAN ENDOTRANSGLUCOSYLASE/HYDROLASE PROTEIN 8-RELATED"/>
    <property type="match status" value="1"/>
</dbReference>
<dbReference type="EMBL" id="CM007384">
    <property type="protein sequence ID" value="ONK71753.1"/>
    <property type="molecule type" value="Genomic_DNA"/>
</dbReference>
<dbReference type="GO" id="GO:0004553">
    <property type="term" value="F:hydrolase activity, hydrolyzing O-glycosyl compounds"/>
    <property type="evidence" value="ECO:0007669"/>
    <property type="project" value="InterPro"/>
</dbReference>
<dbReference type="Pfam" id="PF06955">
    <property type="entry name" value="XET_C"/>
    <property type="match status" value="1"/>
</dbReference>
<protein>
    <recommendedName>
        <fullName evidence="4">Xyloglucan endotransglucosylase/hydrolase</fullName>
        <ecNumber evidence="4">2.4.1.207</ecNumber>
    </recommendedName>
</protein>
<accession>A0A5P1F213</accession>
<dbReference type="Gene3D" id="2.60.120.200">
    <property type="match status" value="1"/>
</dbReference>
<dbReference type="InterPro" id="IPR010713">
    <property type="entry name" value="XET_C"/>
</dbReference>
<gene>
    <name evidence="7" type="ORF">A4U43_C04F12010</name>
</gene>
<dbReference type="GO" id="GO:0071555">
    <property type="term" value="P:cell wall organization"/>
    <property type="evidence" value="ECO:0007669"/>
    <property type="project" value="UniProtKB-KW"/>
</dbReference>
<comment type="subcellular location">
    <subcellularLocation>
        <location evidence="4">Secreted</location>
        <location evidence="4">Cell wall</location>
    </subcellularLocation>
    <subcellularLocation>
        <location evidence="4">Secreted</location>
        <location evidence="4">Extracellular space</location>
        <location evidence="4">Apoplast</location>
    </subcellularLocation>
</comment>
<name>A0A5P1F213_ASPOF</name>
<dbReference type="GO" id="GO:0044042">
    <property type="term" value="P:glucan metabolic process"/>
    <property type="evidence" value="ECO:0007669"/>
    <property type="project" value="InterPro"/>
</dbReference>
<evidence type="ECO:0000313" key="8">
    <source>
        <dbReference type="Proteomes" id="UP000243459"/>
    </source>
</evidence>
<evidence type="ECO:0000259" key="5">
    <source>
        <dbReference type="Pfam" id="PF00722"/>
    </source>
</evidence>
<dbReference type="InterPro" id="IPR044791">
    <property type="entry name" value="Beta-glucanase/XTH"/>
</dbReference>
<dbReference type="GO" id="GO:0016762">
    <property type="term" value="F:xyloglucan:xyloglucosyl transferase activity"/>
    <property type="evidence" value="ECO:0007669"/>
    <property type="project" value="UniProtKB-EC"/>
</dbReference>
<organism evidence="7 8">
    <name type="scientific">Asparagus officinalis</name>
    <name type="common">Garden asparagus</name>
    <dbReference type="NCBI Taxonomy" id="4686"/>
    <lineage>
        <taxon>Eukaryota</taxon>
        <taxon>Viridiplantae</taxon>
        <taxon>Streptophyta</taxon>
        <taxon>Embryophyta</taxon>
        <taxon>Tracheophyta</taxon>
        <taxon>Spermatophyta</taxon>
        <taxon>Magnoliopsida</taxon>
        <taxon>Liliopsida</taxon>
        <taxon>Asparagales</taxon>
        <taxon>Asparagaceae</taxon>
        <taxon>Asparagoideae</taxon>
        <taxon>Asparagus</taxon>
    </lineage>
</organism>
<keyword evidence="2 4" id="KW-0378">Hydrolase</keyword>
<dbReference type="SUPFAM" id="SSF49899">
    <property type="entry name" value="Concanavalin A-like lectins/glucanases"/>
    <property type="match status" value="1"/>
</dbReference>
<evidence type="ECO:0000256" key="1">
    <source>
        <dbReference type="ARBA" id="ARBA00022679"/>
    </source>
</evidence>
<dbReference type="InterPro" id="IPR000757">
    <property type="entry name" value="Beta-glucanase-like"/>
</dbReference>
<evidence type="ECO:0000256" key="3">
    <source>
        <dbReference type="ARBA" id="ARBA00023295"/>
    </source>
</evidence>
<keyword evidence="4" id="KW-0134">Cell wall</keyword>
<evidence type="ECO:0000256" key="4">
    <source>
        <dbReference type="RuleBase" id="RU361120"/>
    </source>
</evidence>
<sequence>MGGEYPLKPMSVYATIWDGSTWATSGGKYKASYKYAPFIAEFSDLVLMGCRTSPLQEYPSDQQCSGPDSELAAAEFSTLSPRKRASMRRFREKYMTYSFCYDVLRYPDTLPDCDVIPSEKERFWKSGDTKFIVEKKRRGWIQQWWMSEERIFCWKRKNYGLMEDEVIDGIKEEAAVVEVAVVEEEDEDAVVEDEMEEETAVVDE</sequence>
<feature type="domain" description="Xyloglucan endo-transglycosylase C-terminal" evidence="6">
    <location>
        <begin position="75"/>
        <end position="113"/>
    </location>
</feature>
<keyword evidence="8" id="KW-1185">Reference proteome</keyword>
<evidence type="ECO:0000313" key="7">
    <source>
        <dbReference type="EMBL" id="ONK71753.1"/>
    </source>
</evidence>
<dbReference type="Proteomes" id="UP000243459">
    <property type="component" value="Chromosome 4"/>
</dbReference>
<dbReference type="AlphaFoldDB" id="A0A5P1F213"/>
<feature type="domain" description="GH16" evidence="5">
    <location>
        <begin position="3"/>
        <end position="34"/>
    </location>
</feature>
<dbReference type="Gramene" id="ONK71753">
    <property type="protein sequence ID" value="ONK71753"/>
    <property type="gene ID" value="A4U43_C04F12010"/>
</dbReference>
<comment type="similarity">
    <text evidence="4">Belongs to the glycosyl hydrolase 16 family.</text>
</comment>
<dbReference type="Pfam" id="PF00722">
    <property type="entry name" value="Glyco_hydro_16"/>
    <property type="match status" value="1"/>
</dbReference>
<keyword evidence="1 4" id="KW-0808">Transferase</keyword>
<reference evidence="8" key="1">
    <citation type="journal article" date="2017" name="Nat. Commun.">
        <title>The asparagus genome sheds light on the origin and evolution of a young Y chromosome.</title>
        <authorList>
            <person name="Harkess A."/>
            <person name="Zhou J."/>
            <person name="Xu C."/>
            <person name="Bowers J.E."/>
            <person name="Van der Hulst R."/>
            <person name="Ayyampalayam S."/>
            <person name="Mercati F."/>
            <person name="Riccardi P."/>
            <person name="McKain M.R."/>
            <person name="Kakrana A."/>
            <person name="Tang H."/>
            <person name="Ray J."/>
            <person name="Groenendijk J."/>
            <person name="Arikit S."/>
            <person name="Mathioni S.M."/>
            <person name="Nakano M."/>
            <person name="Shan H."/>
            <person name="Telgmann-Rauber A."/>
            <person name="Kanno A."/>
            <person name="Yue Z."/>
            <person name="Chen H."/>
            <person name="Li W."/>
            <person name="Chen Y."/>
            <person name="Xu X."/>
            <person name="Zhang Y."/>
            <person name="Luo S."/>
            <person name="Chen H."/>
            <person name="Gao J."/>
            <person name="Mao Z."/>
            <person name="Pires J.C."/>
            <person name="Luo M."/>
            <person name="Kudrna D."/>
            <person name="Wing R.A."/>
            <person name="Meyers B.C."/>
            <person name="Yi K."/>
            <person name="Kong H."/>
            <person name="Lavrijsen P."/>
            <person name="Sunseri F."/>
            <person name="Falavigna A."/>
            <person name="Ye Y."/>
            <person name="Leebens-Mack J.H."/>
            <person name="Chen G."/>
        </authorList>
    </citation>
    <scope>NUCLEOTIDE SEQUENCE [LARGE SCALE GENOMIC DNA]</scope>
    <source>
        <strain evidence="8">cv. DH0086</strain>
    </source>
</reference>
<proteinExistence type="inferred from homology"/>
<comment type="function">
    <text evidence="4">Catalyzes xyloglucan endohydrolysis (XEH) and/or endotransglycosylation (XET). Cleaves and religates xyloglucan polymers, an essential constituent of the primary cell wall, and thereby participates in cell wall construction of growing tissues.</text>
</comment>
<evidence type="ECO:0000259" key="6">
    <source>
        <dbReference type="Pfam" id="PF06955"/>
    </source>
</evidence>
<evidence type="ECO:0000256" key="2">
    <source>
        <dbReference type="ARBA" id="ARBA00022801"/>
    </source>
</evidence>
<dbReference type="InterPro" id="IPR013320">
    <property type="entry name" value="ConA-like_dom_sf"/>
</dbReference>
<dbReference type="OMA" id="EERIFCW"/>
<keyword evidence="4" id="KW-0961">Cell wall biogenesis/degradation</keyword>
<keyword evidence="3 4" id="KW-0326">Glycosidase</keyword>
<comment type="PTM">
    <text evidence="4">Contains at least one intrachain disulfide bond essential for its enzymatic activity.</text>
</comment>